<dbReference type="PATRIC" id="fig|28128.5.peg.632"/>
<accession>A0A133QIA6</accession>
<name>A0A133QIA6_9BACT</name>
<comment type="caution">
    <text evidence="1">The sequence shown here is derived from an EMBL/GenBank/DDBJ whole genome shotgun (WGS) entry which is preliminary data.</text>
</comment>
<organism evidence="1 2">
    <name type="scientific">Prevotella corporis</name>
    <dbReference type="NCBI Taxonomy" id="28128"/>
    <lineage>
        <taxon>Bacteria</taxon>
        <taxon>Pseudomonadati</taxon>
        <taxon>Bacteroidota</taxon>
        <taxon>Bacteroidia</taxon>
        <taxon>Bacteroidales</taxon>
        <taxon>Prevotellaceae</taxon>
        <taxon>Prevotella</taxon>
    </lineage>
</organism>
<dbReference type="AlphaFoldDB" id="A0A133QIA6"/>
<dbReference type="Proteomes" id="UP000070533">
    <property type="component" value="Unassembled WGS sequence"/>
</dbReference>
<keyword evidence="2" id="KW-1185">Reference proteome</keyword>
<dbReference type="OrthoDB" id="1073749at2"/>
<sequence length="323" mass="37732">MKGLNSKFYNKYFCLFGDCYPVSDSKRCAVYLLNSNRIEILPLDAFGLLHLLKNDTIGSVASNYHNSEVIYNWVAYFLKIGIGFLTSDISGFCYPKILPQFSPSHIKRLQLEYSSTSNYNLSEVAKAIEELHCKHAEIRFLGNDITNEFVSFFLIFFRVSCLRSIILYIDGKHFRVKDATQITETNKKVNKIIICNTQELSFADDVLTTQGTLQYFSQKKWPIDRLIINRAMFAEAFHYNTFYNNKMAIDKIGFIRNDLYLPETYGKFDKCIDICQIVHSSNFRRFWKISPDQIEELKDNALRYAIYPAREIIMSEEKFHIKI</sequence>
<dbReference type="RefSeq" id="WP_060940258.1">
    <property type="nucleotide sequence ID" value="NZ_KQ957203.1"/>
</dbReference>
<evidence type="ECO:0000313" key="2">
    <source>
        <dbReference type="Proteomes" id="UP000070533"/>
    </source>
</evidence>
<dbReference type="STRING" id="28128.HMPREF3226_00625"/>
<dbReference type="EMBL" id="LRQG01000027">
    <property type="protein sequence ID" value="KXA42625.1"/>
    <property type="molecule type" value="Genomic_DNA"/>
</dbReference>
<gene>
    <name evidence="1" type="ORF">HMPREF3226_00625</name>
</gene>
<protein>
    <submittedName>
        <fullName evidence="1">Uncharacterized protein</fullName>
    </submittedName>
</protein>
<evidence type="ECO:0000313" key="1">
    <source>
        <dbReference type="EMBL" id="KXA42625.1"/>
    </source>
</evidence>
<proteinExistence type="predicted"/>
<reference evidence="2" key="1">
    <citation type="submission" date="2016-01" db="EMBL/GenBank/DDBJ databases">
        <authorList>
            <person name="Mitreva M."/>
            <person name="Pepin K.H."/>
            <person name="Mihindukulasuriya K.A."/>
            <person name="Fulton R."/>
            <person name="Fronick C."/>
            <person name="O'Laughlin M."/>
            <person name="Miner T."/>
            <person name="Herter B."/>
            <person name="Rosa B.A."/>
            <person name="Cordes M."/>
            <person name="Tomlinson C."/>
            <person name="Wollam A."/>
            <person name="Palsikar V.B."/>
            <person name="Mardis E.R."/>
            <person name="Wilson R.K."/>
        </authorList>
    </citation>
    <scope>NUCLEOTIDE SEQUENCE [LARGE SCALE GENOMIC DNA]</scope>
    <source>
        <strain evidence="2">MJR7716</strain>
    </source>
</reference>